<sequence>MDQTLSTWADQLYKAEQSQRAIAPIRDQLPGEATVDTAYAIQDINTQRALNQGRRLVGKKIGLTSFAVQKQLGVDSPDFGMLFEDTAFQDGQTIPFQKLIQPKVEAEIALVLKSSLNQSQHSVADIIAATDYAVAAIEVVDSRIENWKISLLDTVADNASGAAFVLGSQKVNLAEVDLVNCRMQMTRVNEVVSEGQGKACLDNPLNAAVWLADEMVRRGRPLKAGDIVLTGALGPMVAVQAGDEFRVEIEGFGSVSVRFSA</sequence>
<keyword evidence="4" id="KW-1185">Reference proteome</keyword>
<proteinExistence type="predicted"/>
<gene>
    <name evidence="3" type="ORF">F906_01979</name>
</gene>
<dbReference type="PATRIC" id="fig|1217709.3.peg.1901"/>
<dbReference type="HOGENOM" id="CLU_060136_4_1_6"/>
<evidence type="ECO:0000259" key="2">
    <source>
        <dbReference type="Pfam" id="PF01557"/>
    </source>
</evidence>
<dbReference type="InterPro" id="IPR036663">
    <property type="entry name" value="Fumarylacetoacetase_C_sf"/>
</dbReference>
<dbReference type="SUPFAM" id="SSF56529">
    <property type="entry name" value="FAH"/>
    <property type="match status" value="1"/>
</dbReference>
<dbReference type="OrthoDB" id="9792137at2"/>
<dbReference type="PANTHER" id="PTHR30143:SF0">
    <property type="entry name" value="2-KETO-4-PENTENOATE HYDRATASE"/>
    <property type="match status" value="1"/>
</dbReference>
<dbReference type="Pfam" id="PF01557">
    <property type="entry name" value="FAA_hydrolase"/>
    <property type="match status" value="1"/>
</dbReference>
<accession>N9M8B0</accession>
<dbReference type="Gene3D" id="3.90.850.10">
    <property type="entry name" value="Fumarylacetoacetase-like, C-terminal domain"/>
    <property type="match status" value="1"/>
</dbReference>
<dbReference type="InterPro" id="IPR011234">
    <property type="entry name" value="Fumarylacetoacetase-like_C"/>
</dbReference>
<reference evidence="3 4" key="1">
    <citation type="submission" date="2013-02" db="EMBL/GenBank/DDBJ databases">
        <title>The Genome Sequence of Acinetobacter sp. NIPH 713.</title>
        <authorList>
            <consortium name="The Broad Institute Genome Sequencing Platform"/>
            <consortium name="The Broad Institute Genome Sequencing Center for Infectious Disease"/>
            <person name="Cerqueira G."/>
            <person name="Feldgarden M."/>
            <person name="Courvalin P."/>
            <person name="Perichon B."/>
            <person name="Grillot-Courvalin C."/>
            <person name="Clermont D."/>
            <person name="Rocha E."/>
            <person name="Yoon E.-J."/>
            <person name="Nemec A."/>
            <person name="Walker B."/>
            <person name="Young S.K."/>
            <person name="Zeng Q."/>
            <person name="Gargeya S."/>
            <person name="Fitzgerald M."/>
            <person name="Haas B."/>
            <person name="Abouelleil A."/>
            <person name="Alvarado L."/>
            <person name="Arachchi H.M."/>
            <person name="Berlin A.M."/>
            <person name="Chapman S.B."/>
            <person name="Dewar J."/>
            <person name="Goldberg J."/>
            <person name="Griggs A."/>
            <person name="Gujja S."/>
            <person name="Hansen M."/>
            <person name="Howarth C."/>
            <person name="Imamovic A."/>
            <person name="Larimer J."/>
            <person name="McCowan C."/>
            <person name="Murphy C."/>
            <person name="Neiman D."/>
            <person name="Pearson M."/>
            <person name="Priest M."/>
            <person name="Roberts A."/>
            <person name="Saif S."/>
            <person name="Shea T."/>
            <person name="Sisk P."/>
            <person name="Sykes S."/>
            <person name="Wortman J."/>
            <person name="Nusbaum C."/>
            <person name="Birren B."/>
        </authorList>
    </citation>
    <scope>NUCLEOTIDE SEQUENCE [LARGE SCALE GENOMIC DNA]</scope>
    <source>
        <strain evidence="3 4">NIPH 713</strain>
    </source>
</reference>
<feature type="domain" description="Fumarylacetoacetase-like C-terminal" evidence="2">
    <location>
        <begin position="70"/>
        <end position="258"/>
    </location>
</feature>
<dbReference type="Proteomes" id="UP000023774">
    <property type="component" value="Unassembled WGS sequence"/>
</dbReference>
<dbReference type="InterPro" id="IPR050772">
    <property type="entry name" value="Hydratase-Decarb/MhpD_sf"/>
</dbReference>
<dbReference type="GO" id="GO:0005737">
    <property type="term" value="C:cytoplasm"/>
    <property type="evidence" value="ECO:0007669"/>
    <property type="project" value="TreeGrafter"/>
</dbReference>
<name>N9M8B0_9GAMM</name>
<protein>
    <submittedName>
        <fullName evidence="3">2-oxopent-4-enoate hydratase</fullName>
    </submittedName>
</protein>
<comment type="caution">
    <text evidence="3">The sequence shown here is derived from an EMBL/GenBank/DDBJ whole genome shotgun (WGS) entry which is preliminary data.</text>
</comment>
<organism evidence="3 4">
    <name type="scientific">Acinetobacter pseudolwoffii</name>
    <dbReference type="NCBI Taxonomy" id="2053287"/>
    <lineage>
        <taxon>Bacteria</taxon>
        <taxon>Pseudomonadati</taxon>
        <taxon>Pseudomonadota</taxon>
        <taxon>Gammaproteobacteria</taxon>
        <taxon>Moraxellales</taxon>
        <taxon>Moraxellaceae</taxon>
        <taxon>Acinetobacter</taxon>
    </lineage>
</organism>
<keyword evidence="1" id="KW-0456">Lyase</keyword>
<evidence type="ECO:0000313" key="4">
    <source>
        <dbReference type="Proteomes" id="UP000023774"/>
    </source>
</evidence>
<dbReference type="GO" id="GO:0008684">
    <property type="term" value="F:2-oxopent-4-enoate hydratase activity"/>
    <property type="evidence" value="ECO:0007669"/>
    <property type="project" value="TreeGrafter"/>
</dbReference>
<dbReference type="PANTHER" id="PTHR30143">
    <property type="entry name" value="ACID HYDRATASE"/>
    <property type="match status" value="1"/>
</dbReference>
<evidence type="ECO:0000256" key="1">
    <source>
        <dbReference type="ARBA" id="ARBA00023239"/>
    </source>
</evidence>
<dbReference type="AlphaFoldDB" id="N9M8B0"/>
<evidence type="ECO:0000313" key="3">
    <source>
        <dbReference type="EMBL" id="ENW86906.1"/>
    </source>
</evidence>
<dbReference type="EMBL" id="APRJ01000011">
    <property type="protein sequence ID" value="ENW86906.1"/>
    <property type="molecule type" value="Genomic_DNA"/>
</dbReference>
<dbReference type="RefSeq" id="WP_005172205.1">
    <property type="nucleotide sequence ID" value="NZ_KB850035.1"/>
</dbReference>